<dbReference type="Gene3D" id="2.60.40.640">
    <property type="match status" value="2"/>
</dbReference>
<dbReference type="Proteomes" id="UP001162156">
    <property type="component" value="Unassembled WGS sequence"/>
</dbReference>
<dbReference type="InterPro" id="IPR011022">
    <property type="entry name" value="Arrestin_C-like"/>
</dbReference>
<dbReference type="InterPro" id="IPR050357">
    <property type="entry name" value="Arrestin_domain-protein"/>
</dbReference>
<protein>
    <recommendedName>
        <fullName evidence="4">Arrestin C-terminal-like domain-containing protein</fullName>
    </recommendedName>
</protein>
<organism evidence="5 6">
    <name type="scientific">Rhamnusium bicolor</name>
    <dbReference type="NCBI Taxonomy" id="1586634"/>
    <lineage>
        <taxon>Eukaryota</taxon>
        <taxon>Metazoa</taxon>
        <taxon>Ecdysozoa</taxon>
        <taxon>Arthropoda</taxon>
        <taxon>Hexapoda</taxon>
        <taxon>Insecta</taxon>
        <taxon>Pterygota</taxon>
        <taxon>Neoptera</taxon>
        <taxon>Endopterygota</taxon>
        <taxon>Coleoptera</taxon>
        <taxon>Polyphaga</taxon>
        <taxon>Cucujiformia</taxon>
        <taxon>Chrysomeloidea</taxon>
        <taxon>Cerambycidae</taxon>
        <taxon>Lepturinae</taxon>
        <taxon>Rhagiini</taxon>
        <taxon>Rhamnusium</taxon>
    </lineage>
</organism>
<keyword evidence="3" id="KW-1133">Transmembrane helix</keyword>
<keyword evidence="6" id="KW-1185">Reference proteome</keyword>
<evidence type="ECO:0000256" key="2">
    <source>
        <dbReference type="ARBA" id="ARBA00022606"/>
    </source>
</evidence>
<evidence type="ECO:0000256" key="1">
    <source>
        <dbReference type="ARBA" id="ARBA00005298"/>
    </source>
</evidence>
<feature type="domain" description="Arrestin C-terminal-like" evidence="4">
    <location>
        <begin position="174"/>
        <end position="307"/>
    </location>
</feature>
<keyword evidence="2" id="KW-0716">Sensory transduction</keyword>
<accession>A0AAV8ZNW5</accession>
<dbReference type="InterPro" id="IPR011021">
    <property type="entry name" value="Arrestin-like_N"/>
</dbReference>
<keyword evidence="3" id="KW-0812">Transmembrane</keyword>
<reference evidence="5" key="1">
    <citation type="journal article" date="2023" name="Insect Mol. Biol.">
        <title>Genome sequencing provides insights into the evolution of gene families encoding plant cell wall-degrading enzymes in longhorned beetles.</title>
        <authorList>
            <person name="Shin N.R."/>
            <person name="Okamura Y."/>
            <person name="Kirsch R."/>
            <person name="Pauchet Y."/>
        </authorList>
    </citation>
    <scope>NUCLEOTIDE SEQUENCE</scope>
    <source>
        <strain evidence="5">RBIC_L_NR</strain>
    </source>
</reference>
<evidence type="ECO:0000313" key="5">
    <source>
        <dbReference type="EMBL" id="KAJ8967573.1"/>
    </source>
</evidence>
<dbReference type="Pfam" id="PF02752">
    <property type="entry name" value="Arrestin_C"/>
    <property type="match status" value="1"/>
</dbReference>
<dbReference type="GO" id="GO:0005737">
    <property type="term" value="C:cytoplasm"/>
    <property type="evidence" value="ECO:0007669"/>
    <property type="project" value="TreeGrafter"/>
</dbReference>
<dbReference type="InterPro" id="IPR014752">
    <property type="entry name" value="Arrestin-like_C"/>
</dbReference>
<dbReference type="Pfam" id="PF00339">
    <property type="entry name" value="Arrestin_N"/>
    <property type="match status" value="1"/>
</dbReference>
<evidence type="ECO:0000256" key="3">
    <source>
        <dbReference type="SAM" id="Phobius"/>
    </source>
</evidence>
<comment type="similarity">
    <text evidence="1">Belongs to the arrestin family.</text>
</comment>
<gene>
    <name evidence="5" type="ORF">NQ314_002772</name>
</gene>
<evidence type="ECO:0000259" key="4">
    <source>
        <dbReference type="SMART" id="SM01017"/>
    </source>
</evidence>
<dbReference type="AlphaFoldDB" id="A0AAV8ZNW5"/>
<feature type="transmembrane region" description="Helical" evidence="3">
    <location>
        <begin position="367"/>
        <end position="387"/>
    </location>
</feature>
<keyword evidence="3" id="KW-0472">Membrane</keyword>
<comment type="caution">
    <text evidence="5">The sequence shown here is derived from an EMBL/GenBank/DDBJ whole genome shotgun (WGS) entry which is preliminary data.</text>
</comment>
<dbReference type="PANTHER" id="PTHR11188">
    <property type="entry name" value="ARRESTIN DOMAIN CONTAINING PROTEIN"/>
    <property type="match status" value="1"/>
</dbReference>
<sequence>MSSCIVQLDNYQGQYYPGNNVVGRVVCSFTQSKSIREIRLKLRGIEHTSWIGTESYYDNQSKETRTRSVEYTGHNHFLAVNISLRGSGDVGPGRLEYPFNFVLPKNMPGSYNGKYGWIKFTIKATVDRPFKSDYEDVKEFVVVSPIDFNEMKDELTLRPVAYSDDKTLCCCCCASGPITMNVHLEKEAYIQGETANVRVEITNMSNENVERVEVKMGMTVESRVTSPSSESKCDYELLATDNDTGVGAHGDRTYDFQLEIPKFTVVPNFNLCTLFKQWTILKVKAVLPSCHEDMDISTTIVMGHIPIGGQVQFQNMSLQQSGFYPPQQTNQFPPGGNMKLLFHNLNLYQHIINDRFSNIALLLRRRLLLMGSPPSLLYCSLYFRIYLLDLYKENRARLK</sequence>
<dbReference type="SMART" id="SM01017">
    <property type="entry name" value="Arrestin_C"/>
    <property type="match status" value="1"/>
</dbReference>
<proteinExistence type="inferred from homology"/>
<name>A0AAV8ZNW5_9CUCU</name>
<evidence type="ECO:0000313" key="6">
    <source>
        <dbReference type="Proteomes" id="UP001162156"/>
    </source>
</evidence>
<dbReference type="EMBL" id="JANEYF010000850">
    <property type="protein sequence ID" value="KAJ8967573.1"/>
    <property type="molecule type" value="Genomic_DNA"/>
</dbReference>
<dbReference type="InterPro" id="IPR014756">
    <property type="entry name" value="Ig_E-set"/>
</dbReference>
<dbReference type="PANTHER" id="PTHR11188:SF176">
    <property type="entry name" value="ARRESTIN DOMAIN-CONTAINING PROTEIN 1"/>
    <property type="match status" value="1"/>
</dbReference>
<dbReference type="SUPFAM" id="SSF81296">
    <property type="entry name" value="E set domains"/>
    <property type="match status" value="2"/>
</dbReference>
<dbReference type="GO" id="GO:0015031">
    <property type="term" value="P:protein transport"/>
    <property type="evidence" value="ECO:0007669"/>
    <property type="project" value="TreeGrafter"/>
</dbReference>